<comment type="similarity">
    <text evidence="1 2">Belongs to the phD/YefM antitoxin family.</text>
</comment>
<dbReference type="Gene3D" id="3.40.1620.10">
    <property type="entry name" value="YefM-like domain"/>
    <property type="match status" value="1"/>
</dbReference>
<protein>
    <recommendedName>
        <fullName evidence="2">Antitoxin</fullName>
    </recommendedName>
</protein>
<dbReference type="STRING" id="1797725.A3A49_01735"/>
<dbReference type="EMBL" id="MFBO01000001">
    <property type="protein sequence ID" value="OGD98904.1"/>
    <property type="molecule type" value="Genomic_DNA"/>
</dbReference>
<sequence>MFNFPKTTTVREIQRNYKKIFEEVKRTKEPIVVMKNNKPDIAIVDIKKLEELEAIASANQGFLEYLQGKAKSYKSLAHIK</sequence>
<dbReference type="SUPFAM" id="SSF143120">
    <property type="entry name" value="YefM-like"/>
    <property type="match status" value="1"/>
</dbReference>
<proteinExistence type="inferred from homology"/>
<dbReference type="NCBIfam" id="TIGR01552">
    <property type="entry name" value="phd_fam"/>
    <property type="match status" value="1"/>
</dbReference>
<dbReference type="Proteomes" id="UP000176740">
    <property type="component" value="Unassembled WGS sequence"/>
</dbReference>
<evidence type="ECO:0000256" key="2">
    <source>
        <dbReference type="RuleBase" id="RU362080"/>
    </source>
</evidence>
<evidence type="ECO:0000256" key="1">
    <source>
        <dbReference type="ARBA" id="ARBA00009981"/>
    </source>
</evidence>
<dbReference type="Pfam" id="PF02604">
    <property type="entry name" value="PhdYeFM_antitox"/>
    <property type="match status" value="1"/>
</dbReference>
<evidence type="ECO:0000313" key="3">
    <source>
        <dbReference type="EMBL" id="OGD98904.1"/>
    </source>
</evidence>
<comment type="function">
    <text evidence="2">Antitoxin component of a type II toxin-antitoxin (TA) system.</text>
</comment>
<evidence type="ECO:0000313" key="4">
    <source>
        <dbReference type="Proteomes" id="UP000176740"/>
    </source>
</evidence>
<gene>
    <name evidence="3" type="ORF">A3A49_01735</name>
</gene>
<accession>A0A1F5H4E5</accession>
<name>A0A1F5H4E5_9BACT</name>
<dbReference type="InterPro" id="IPR036165">
    <property type="entry name" value="YefM-like_sf"/>
</dbReference>
<dbReference type="InterPro" id="IPR006442">
    <property type="entry name" value="Antitoxin_Phd/YefM"/>
</dbReference>
<comment type="caution">
    <text evidence="3">The sequence shown here is derived from an EMBL/GenBank/DDBJ whole genome shotgun (WGS) entry which is preliminary data.</text>
</comment>
<reference evidence="3 4" key="1">
    <citation type="journal article" date="2016" name="Nat. Commun.">
        <title>Thousands of microbial genomes shed light on interconnected biogeochemical processes in an aquifer system.</title>
        <authorList>
            <person name="Anantharaman K."/>
            <person name="Brown C.T."/>
            <person name="Hug L.A."/>
            <person name="Sharon I."/>
            <person name="Castelle C.J."/>
            <person name="Probst A.J."/>
            <person name="Thomas B.C."/>
            <person name="Singh A."/>
            <person name="Wilkins M.J."/>
            <person name="Karaoz U."/>
            <person name="Brodie E.L."/>
            <person name="Williams K.H."/>
            <person name="Hubbard S.S."/>
            <person name="Banfield J.F."/>
        </authorList>
    </citation>
    <scope>NUCLEOTIDE SEQUENCE [LARGE SCALE GENOMIC DNA]</scope>
</reference>
<organism evidence="3 4">
    <name type="scientific">Candidatus Curtissbacteria bacterium RIFCSPLOWO2_01_FULL_38_11b</name>
    <dbReference type="NCBI Taxonomy" id="1797725"/>
    <lineage>
        <taxon>Bacteria</taxon>
        <taxon>Candidatus Curtissiibacteriota</taxon>
    </lineage>
</organism>
<dbReference type="AlphaFoldDB" id="A0A1F5H4E5"/>